<evidence type="ECO:0000313" key="4">
    <source>
        <dbReference type="EMBL" id="ROP38982.1"/>
    </source>
</evidence>
<dbReference type="EMBL" id="RJKM01000001">
    <property type="protein sequence ID" value="ROP38982.1"/>
    <property type="molecule type" value="Genomic_DNA"/>
</dbReference>
<organism evidence="4 5">
    <name type="scientific">Saccharothrix texasensis</name>
    <dbReference type="NCBI Taxonomy" id="103734"/>
    <lineage>
        <taxon>Bacteria</taxon>
        <taxon>Bacillati</taxon>
        <taxon>Actinomycetota</taxon>
        <taxon>Actinomycetes</taxon>
        <taxon>Pseudonocardiales</taxon>
        <taxon>Pseudonocardiaceae</taxon>
        <taxon>Saccharothrix</taxon>
    </lineage>
</organism>
<evidence type="ECO:0000256" key="2">
    <source>
        <dbReference type="PIRSR" id="PIRSR637460-2"/>
    </source>
</evidence>
<feature type="disulfide bond" evidence="2">
    <location>
        <begin position="306"/>
        <end position="332"/>
    </location>
</feature>
<dbReference type="SUPFAM" id="SSF52266">
    <property type="entry name" value="SGNH hydrolase"/>
    <property type="match status" value="1"/>
</dbReference>
<sequence>MCVLSRSFRSSTNEKGSSVRLLTRGRALWVTLVLLAGLVGIVPAASAEDEMPQFELSATSAWPGAGVTINQVDPCPVHNRDEQFVYLSFVDSAGRVFYIAIHSAYSGPWGGPVRFNVPGRSMNSLDPVTYSPGPAPGVGTVRAYCARSGQVTQEYASQAFTVEGETLSLQLAPKVVGLGDTIEVSSVDPCPPGRNFVTGAISNSAGGQVGFIAPVDSVTGHWVAEVVIPRSMPGPMPGDPGVEFPLGRYQAFGSCSAGTPESGVRYVGERLEVKRVVTAQSPYVALGDSYSSGEGTFDYINPSDSCHRSSRSYPYALAQEFELPGSPNLVACSGAVTDDIGNPNDPNTVGQFRQLSLDTQLVTITIGGNDAYFAKVMDRCVQRPGHDGYGCSQDASFRSVVEGQLSALAGVTAGTVDVGGIRRPVQALDDIYREIFDRSPEAKVVVGGYPRLFANSQAGYAEDEDAPGGRTCAVAAPLAYVSYSDAMWINEQADKLNEVIGDQVDVLKAEGKEIAFALPNFQGHGVCDVLPWINPLELDGNFPPNPLPESFHPDASGHEIAYKQAFENAIVDF</sequence>
<dbReference type="GO" id="GO:0019433">
    <property type="term" value="P:triglyceride catabolic process"/>
    <property type="evidence" value="ECO:0007669"/>
    <property type="project" value="TreeGrafter"/>
</dbReference>
<dbReference type="InterPro" id="IPR037460">
    <property type="entry name" value="SEST-like"/>
</dbReference>
<evidence type="ECO:0000256" key="1">
    <source>
        <dbReference type="PIRSR" id="PIRSR637460-1"/>
    </source>
</evidence>
<feature type="disulfide bond" evidence="2">
    <location>
        <begin position="472"/>
        <end position="527"/>
    </location>
</feature>
<evidence type="ECO:0000259" key="3">
    <source>
        <dbReference type="Pfam" id="PF13472"/>
    </source>
</evidence>
<dbReference type="InterPro" id="IPR036514">
    <property type="entry name" value="SGNH_hydro_sf"/>
</dbReference>
<name>A0A3N1H9M5_9PSEU</name>
<dbReference type="CDD" id="cd01823">
    <property type="entry name" value="SEST_like"/>
    <property type="match status" value="1"/>
</dbReference>
<comment type="caution">
    <text evidence="4">The sequence shown here is derived from an EMBL/GenBank/DDBJ whole genome shotgun (WGS) entry which is preliminary data.</text>
</comment>
<proteinExistence type="predicted"/>
<dbReference type="Pfam" id="PF13472">
    <property type="entry name" value="Lipase_GDSL_2"/>
    <property type="match status" value="1"/>
</dbReference>
<keyword evidence="4" id="KW-0378">Hydrolase</keyword>
<dbReference type="Gene3D" id="3.40.50.1110">
    <property type="entry name" value="SGNH hydrolase"/>
    <property type="match status" value="1"/>
</dbReference>
<dbReference type="Proteomes" id="UP000268727">
    <property type="component" value="Unassembled WGS sequence"/>
</dbReference>
<dbReference type="PANTHER" id="PTHR37981">
    <property type="entry name" value="LIPASE 2"/>
    <property type="match status" value="1"/>
</dbReference>
<feature type="active site" evidence="1">
    <location>
        <position position="552"/>
    </location>
</feature>
<accession>A0A3N1H9M5</accession>
<dbReference type="GO" id="GO:0004806">
    <property type="term" value="F:triacylglycerol lipase activity"/>
    <property type="evidence" value="ECO:0007669"/>
    <property type="project" value="TreeGrafter"/>
</dbReference>
<dbReference type="AlphaFoldDB" id="A0A3N1H9M5"/>
<feature type="domain" description="SGNH hydrolase-type esterase" evidence="3">
    <location>
        <begin position="285"/>
        <end position="560"/>
    </location>
</feature>
<evidence type="ECO:0000313" key="5">
    <source>
        <dbReference type="Proteomes" id="UP000268727"/>
    </source>
</evidence>
<dbReference type="PANTHER" id="PTHR37981:SF1">
    <property type="entry name" value="SGNH HYDROLASE-TYPE ESTERASE DOMAIN-CONTAINING PROTEIN"/>
    <property type="match status" value="1"/>
</dbReference>
<dbReference type="InterPro" id="IPR013830">
    <property type="entry name" value="SGNH_hydro"/>
</dbReference>
<reference evidence="4 5" key="1">
    <citation type="submission" date="2018-11" db="EMBL/GenBank/DDBJ databases">
        <title>Sequencing the genomes of 1000 actinobacteria strains.</title>
        <authorList>
            <person name="Klenk H.-P."/>
        </authorList>
    </citation>
    <scope>NUCLEOTIDE SEQUENCE [LARGE SCALE GENOMIC DNA]</scope>
    <source>
        <strain evidence="4 5">DSM 44231</strain>
    </source>
</reference>
<gene>
    <name evidence="4" type="ORF">EDD40_4350</name>
</gene>
<feature type="active site" description="Nucleophile" evidence="1">
    <location>
        <position position="289"/>
    </location>
</feature>
<keyword evidence="2" id="KW-1015">Disulfide bond</keyword>
<keyword evidence="5" id="KW-1185">Reference proteome</keyword>
<protein>
    <submittedName>
        <fullName evidence="4">GDSL-like lipase/acylhydrolase family protein</fullName>
    </submittedName>
</protein>